<evidence type="ECO:0000313" key="2">
    <source>
        <dbReference type="Proteomes" id="UP000621492"/>
    </source>
</evidence>
<name>A0A9W5U1F3_9BACI</name>
<keyword evidence="2" id="KW-1185">Reference proteome</keyword>
<evidence type="ECO:0000313" key="1">
    <source>
        <dbReference type="EMBL" id="GGB56936.1"/>
    </source>
</evidence>
<organism evidence="1 2">
    <name type="scientific">Lentibacillus populi</name>
    <dbReference type="NCBI Taxonomy" id="1827502"/>
    <lineage>
        <taxon>Bacteria</taxon>
        <taxon>Bacillati</taxon>
        <taxon>Bacillota</taxon>
        <taxon>Bacilli</taxon>
        <taxon>Bacillales</taxon>
        <taxon>Bacillaceae</taxon>
        <taxon>Lentibacillus</taxon>
    </lineage>
</organism>
<dbReference type="Proteomes" id="UP000621492">
    <property type="component" value="Unassembled WGS sequence"/>
</dbReference>
<dbReference type="AlphaFoldDB" id="A0A9W5U1F3"/>
<evidence type="ECO:0008006" key="3">
    <source>
        <dbReference type="Google" id="ProtNLM"/>
    </source>
</evidence>
<sequence>MIEPGNKLEMIYLDSNNQITQRTIKVLRANEDAILAYCYTKRQVRSFKVDNILSFLPKRLGA</sequence>
<reference evidence="1" key="2">
    <citation type="submission" date="2020-09" db="EMBL/GenBank/DDBJ databases">
        <authorList>
            <person name="Sun Q."/>
            <person name="Zhou Y."/>
        </authorList>
    </citation>
    <scope>NUCLEOTIDE SEQUENCE</scope>
    <source>
        <strain evidence="1">CGMCC 1.15454</strain>
    </source>
</reference>
<gene>
    <name evidence="1" type="ORF">GCM10011409_38150</name>
</gene>
<dbReference type="RefSeq" id="WP_188725705.1">
    <property type="nucleotide sequence ID" value="NZ_BMJD01000044.1"/>
</dbReference>
<dbReference type="EMBL" id="BMJD01000044">
    <property type="protein sequence ID" value="GGB56936.1"/>
    <property type="molecule type" value="Genomic_DNA"/>
</dbReference>
<reference evidence="1" key="1">
    <citation type="journal article" date="2014" name="Int. J. Syst. Evol. Microbiol.">
        <title>Complete genome sequence of Corynebacterium casei LMG S-19264T (=DSM 44701T), isolated from a smear-ripened cheese.</title>
        <authorList>
            <consortium name="US DOE Joint Genome Institute (JGI-PGF)"/>
            <person name="Walter F."/>
            <person name="Albersmeier A."/>
            <person name="Kalinowski J."/>
            <person name="Ruckert C."/>
        </authorList>
    </citation>
    <scope>NUCLEOTIDE SEQUENCE</scope>
    <source>
        <strain evidence="1">CGMCC 1.15454</strain>
    </source>
</reference>
<accession>A0A9W5U1F3</accession>
<proteinExistence type="predicted"/>
<protein>
    <recommendedName>
        <fullName evidence="3">WYL domain-containing protein</fullName>
    </recommendedName>
</protein>
<comment type="caution">
    <text evidence="1">The sequence shown here is derived from an EMBL/GenBank/DDBJ whole genome shotgun (WGS) entry which is preliminary data.</text>
</comment>